<feature type="compositionally biased region" description="Polar residues" evidence="1">
    <location>
        <begin position="159"/>
        <end position="175"/>
    </location>
</feature>
<feature type="region of interest" description="Disordered" evidence="1">
    <location>
        <begin position="159"/>
        <end position="184"/>
    </location>
</feature>
<evidence type="ECO:0000313" key="5">
    <source>
        <dbReference type="Proteomes" id="UP001328107"/>
    </source>
</evidence>
<evidence type="ECO:0000259" key="3">
    <source>
        <dbReference type="Pfam" id="PF25330"/>
    </source>
</evidence>
<gene>
    <name evidence="4" type="ORF">PMAYCL1PPCAC_29089</name>
</gene>
<feature type="region of interest" description="Disordered" evidence="1">
    <location>
        <begin position="115"/>
        <end position="141"/>
    </location>
</feature>
<comment type="caution">
    <text evidence="4">The sequence shown here is derived from an EMBL/GenBank/DDBJ whole genome shotgun (WGS) entry which is preliminary data.</text>
</comment>
<evidence type="ECO:0000256" key="1">
    <source>
        <dbReference type="SAM" id="MobiDB-lite"/>
    </source>
</evidence>
<accession>A0AAN5D9D1</accession>
<dbReference type="InterPro" id="IPR057569">
    <property type="entry name" value="C2_nem"/>
</dbReference>
<feature type="compositionally biased region" description="Low complexity" evidence="1">
    <location>
        <begin position="115"/>
        <end position="126"/>
    </location>
</feature>
<name>A0AAN5D9D1_9BILA</name>
<evidence type="ECO:0000256" key="2">
    <source>
        <dbReference type="SAM" id="Phobius"/>
    </source>
</evidence>
<keyword evidence="5" id="KW-1185">Reference proteome</keyword>
<dbReference type="Pfam" id="PF25330">
    <property type="entry name" value="C2_nem"/>
    <property type="match status" value="1"/>
</dbReference>
<keyword evidence="2" id="KW-0812">Transmembrane</keyword>
<keyword evidence="2" id="KW-0472">Membrane</keyword>
<dbReference type="PANTHER" id="PTHR38626">
    <property type="entry name" value="SKN-1 DEPENDENT ZYGOTIC TRANSCRIPT-RELATED"/>
    <property type="match status" value="1"/>
</dbReference>
<feature type="domain" description="C2" evidence="3">
    <location>
        <begin position="1"/>
        <end position="63"/>
    </location>
</feature>
<proteinExistence type="predicted"/>
<organism evidence="4 5">
    <name type="scientific">Pristionchus mayeri</name>
    <dbReference type="NCBI Taxonomy" id="1317129"/>
    <lineage>
        <taxon>Eukaryota</taxon>
        <taxon>Metazoa</taxon>
        <taxon>Ecdysozoa</taxon>
        <taxon>Nematoda</taxon>
        <taxon>Chromadorea</taxon>
        <taxon>Rhabditida</taxon>
        <taxon>Rhabditina</taxon>
        <taxon>Diplogasteromorpha</taxon>
        <taxon>Diplogasteroidea</taxon>
        <taxon>Neodiplogasteridae</taxon>
        <taxon>Pristionchus</taxon>
    </lineage>
</organism>
<dbReference type="PANTHER" id="PTHR38626:SF3">
    <property type="entry name" value="PROTEIN CBG09935"/>
    <property type="match status" value="1"/>
</dbReference>
<protein>
    <recommendedName>
        <fullName evidence="3">C2 domain-containing protein</fullName>
    </recommendedName>
</protein>
<reference evidence="5" key="1">
    <citation type="submission" date="2022-10" db="EMBL/GenBank/DDBJ databases">
        <title>Genome assembly of Pristionchus species.</title>
        <authorList>
            <person name="Yoshida K."/>
            <person name="Sommer R.J."/>
        </authorList>
    </citation>
    <scope>NUCLEOTIDE SEQUENCE [LARGE SCALE GENOMIC DNA]</scope>
    <source>
        <strain evidence="5">RS5460</strain>
    </source>
</reference>
<sequence length="184" mass="20331">MGFDPVYSFPRVCDSTPTNRPFLPTDITSRFHRLSISEGDLKSIQVSGRCFTATIEVKRFDERCPWCPEEEKEEQKEEKKEEVKDEYQENLILFMALIILALLSLVICSFYCTSSRSSASRSPAPSGVFRPSKSTKSMTSSGIFSISGSSLTTRVTIGGTSMENESDSIKGTSPIPSIDSGFPV</sequence>
<dbReference type="Proteomes" id="UP001328107">
    <property type="component" value="Unassembled WGS sequence"/>
</dbReference>
<evidence type="ECO:0000313" key="4">
    <source>
        <dbReference type="EMBL" id="GMR58894.1"/>
    </source>
</evidence>
<feature type="transmembrane region" description="Helical" evidence="2">
    <location>
        <begin position="91"/>
        <end position="112"/>
    </location>
</feature>
<keyword evidence="2" id="KW-1133">Transmembrane helix</keyword>
<dbReference type="InterPro" id="IPR040426">
    <property type="entry name" value="C05B5.4-like"/>
</dbReference>
<dbReference type="EMBL" id="BTRK01000006">
    <property type="protein sequence ID" value="GMR58894.1"/>
    <property type="molecule type" value="Genomic_DNA"/>
</dbReference>
<dbReference type="AlphaFoldDB" id="A0AAN5D9D1"/>